<evidence type="ECO:0000313" key="28">
    <source>
        <dbReference type="Proteomes" id="UP000246464"/>
    </source>
</evidence>
<keyword evidence="7" id="KW-0053">Apoptosis</keyword>
<feature type="transmembrane region" description="Helical" evidence="24">
    <location>
        <begin position="1429"/>
        <end position="1446"/>
    </location>
</feature>
<dbReference type="GO" id="GO:0006814">
    <property type="term" value="P:sodium ion transport"/>
    <property type="evidence" value="ECO:0007669"/>
    <property type="project" value="UniProtKB-KW"/>
</dbReference>
<dbReference type="PROSITE" id="PS50106">
    <property type="entry name" value="PDZ"/>
    <property type="match status" value="3"/>
</dbReference>
<dbReference type="SMART" id="SM00498">
    <property type="entry name" value="FH2"/>
    <property type="match status" value="1"/>
</dbReference>
<keyword evidence="5" id="KW-0762">Sugar transport</keyword>
<dbReference type="InterPro" id="IPR003822">
    <property type="entry name" value="PAH"/>
</dbReference>
<reference evidence="27 28" key="1">
    <citation type="submission" date="2017-12" db="EMBL/GenBank/DDBJ databases">
        <title>Integrating genomic resources of turbot (Scophthalmus maximus) in depth evaluation of genetic and physical mapping variation across individuals.</title>
        <authorList>
            <person name="Martinez P."/>
        </authorList>
    </citation>
    <scope>NUCLEOTIDE SEQUENCE [LARGE SCALE GENOMIC DNA]</scope>
</reference>
<feature type="region of interest" description="Disordered" evidence="23">
    <location>
        <begin position="673"/>
        <end position="793"/>
    </location>
</feature>
<evidence type="ECO:0000256" key="17">
    <source>
        <dbReference type="ARBA" id="ARBA00036976"/>
    </source>
</evidence>
<evidence type="ECO:0000259" key="26">
    <source>
        <dbReference type="PROSITE" id="PS51444"/>
    </source>
</evidence>
<keyword evidence="22" id="KW-0539">Nucleus</keyword>
<feature type="transmembrane region" description="Helical" evidence="24">
    <location>
        <begin position="1533"/>
        <end position="1556"/>
    </location>
</feature>
<feature type="transmembrane region" description="Helical" evidence="24">
    <location>
        <begin position="1593"/>
        <end position="1611"/>
    </location>
</feature>
<keyword evidence="4" id="KW-1003">Cell membrane</keyword>
<dbReference type="Proteomes" id="UP000246464">
    <property type="component" value="Chromosome 19"/>
</dbReference>
<feature type="compositionally biased region" description="Polar residues" evidence="23">
    <location>
        <begin position="695"/>
        <end position="708"/>
    </location>
</feature>
<evidence type="ECO:0000256" key="9">
    <source>
        <dbReference type="ARBA" id="ARBA00022989"/>
    </source>
</evidence>
<feature type="region of interest" description="Disordered" evidence="23">
    <location>
        <begin position="566"/>
        <end position="609"/>
    </location>
</feature>
<dbReference type="PROSITE" id="PS50283">
    <property type="entry name" value="NA_SOLUT_SYMP_3"/>
    <property type="match status" value="1"/>
</dbReference>
<evidence type="ECO:0000256" key="16">
    <source>
        <dbReference type="ARBA" id="ARBA00036849"/>
    </source>
</evidence>
<evidence type="ECO:0000256" key="12">
    <source>
        <dbReference type="ARBA" id="ARBA00023136"/>
    </source>
</evidence>
<comment type="function">
    <text evidence="21">Involved in the sodium-dependent cotransport of myo-inositol (MI) with a Na(+):MI stoichiometry of 2:1. Exclusively responsible for apical MI transport and absorption in intestine. Can also transport D-chiro-inositol (DCI) but not L-fucose. Exhibits stereospecific cotransport of both D-glucose and D-xylose. May induce apoptosis through the TNF-alpha, PDCD1 pathway. May play a role in the regulation of MI concentration in serum, involving reabsorption in at least the proximal tubule of the kidney.</text>
</comment>
<dbReference type="Gene3D" id="1.20.58.2220">
    <property type="entry name" value="Formin, FH2 domain"/>
    <property type="match status" value="1"/>
</dbReference>
<keyword evidence="11" id="KW-0406">Ion transport</keyword>
<evidence type="ECO:0000256" key="20">
    <source>
        <dbReference type="ARBA" id="ARBA00043206"/>
    </source>
</evidence>
<dbReference type="GO" id="GO:0005365">
    <property type="term" value="F:myo-inositol transmembrane transporter activity"/>
    <property type="evidence" value="ECO:0007669"/>
    <property type="project" value="UniProtKB-ARBA"/>
</dbReference>
<dbReference type="Pfam" id="PF21219">
    <property type="entry name" value="USH1C_N"/>
    <property type="match status" value="1"/>
</dbReference>
<feature type="domain" description="PDZ" evidence="25">
    <location>
        <begin position="368"/>
        <end position="445"/>
    </location>
</feature>
<dbReference type="GO" id="GO:0005634">
    <property type="term" value="C:nucleus"/>
    <property type="evidence" value="ECO:0007669"/>
    <property type="project" value="UniProtKB-SubCell"/>
</dbReference>
<dbReference type="EMBL" id="CP026261">
    <property type="protein sequence ID" value="AWP18870.1"/>
    <property type="molecule type" value="Genomic_DNA"/>
</dbReference>
<keyword evidence="28" id="KW-1185">Reference proteome</keyword>
<evidence type="ECO:0000256" key="2">
    <source>
        <dbReference type="ARBA" id="ARBA00006434"/>
    </source>
</evidence>
<feature type="compositionally biased region" description="Pro residues" evidence="23">
    <location>
        <begin position="929"/>
        <end position="947"/>
    </location>
</feature>
<dbReference type="InterPro" id="IPR036034">
    <property type="entry name" value="PDZ_sf"/>
</dbReference>
<dbReference type="Pfam" id="PF00595">
    <property type="entry name" value="PDZ"/>
    <property type="match status" value="2"/>
</dbReference>
<evidence type="ECO:0000256" key="23">
    <source>
        <dbReference type="SAM" id="MobiDB-lite"/>
    </source>
</evidence>
<dbReference type="InterPro" id="IPR001734">
    <property type="entry name" value="Na/solute_symporter"/>
</dbReference>
<feature type="domain" description="FH2" evidence="26">
    <location>
        <begin position="950"/>
        <end position="1347"/>
    </location>
</feature>
<evidence type="ECO:0000256" key="24">
    <source>
        <dbReference type="SAM" id="Phobius"/>
    </source>
</evidence>
<feature type="transmembrane region" description="Helical" evidence="24">
    <location>
        <begin position="1632"/>
        <end position="1653"/>
    </location>
</feature>
<feature type="compositionally biased region" description="Polar residues" evidence="23">
    <location>
        <begin position="848"/>
        <end position="872"/>
    </location>
</feature>
<keyword evidence="6 24" id="KW-0812">Transmembrane</keyword>
<dbReference type="Gene3D" id="2.30.42.10">
    <property type="match status" value="3"/>
</dbReference>
<evidence type="ECO:0000256" key="15">
    <source>
        <dbReference type="ARBA" id="ARBA00036672"/>
    </source>
</evidence>
<proteinExistence type="inferred from homology"/>
<dbReference type="GO" id="GO:0016324">
    <property type="term" value="C:apical plasma membrane"/>
    <property type="evidence" value="ECO:0007669"/>
    <property type="project" value="UniProtKB-SubCell"/>
</dbReference>
<dbReference type="InterPro" id="IPR051425">
    <property type="entry name" value="Formin_Homology"/>
</dbReference>
<dbReference type="InterPro" id="IPR030237">
    <property type="entry name" value="Harmonin_N"/>
</dbReference>
<dbReference type="PROSITE" id="PS51444">
    <property type="entry name" value="FH2"/>
    <property type="match status" value="1"/>
</dbReference>
<evidence type="ECO:0000256" key="4">
    <source>
        <dbReference type="ARBA" id="ARBA00022475"/>
    </source>
</evidence>
<feature type="compositionally biased region" description="Polar residues" evidence="23">
    <location>
        <begin position="594"/>
        <end position="608"/>
    </location>
</feature>
<evidence type="ECO:0000256" key="7">
    <source>
        <dbReference type="ARBA" id="ARBA00022703"/>
    </source>
</evidence>
<feature type="domain" description="PDZ" evidence="25">
    <location>
        <begin position="112"/>
        <end position="176"/>
    </location>
</feature>
<keyword evidence="12 24" id="KW-0472">Membrane</keyword>
<comment type="catalytic activity">
    <reaction evidence="16">
        <text>1D-chiro-inositol(out) + 2 Na(+)(out) = 1D-chiro-inositol(in) + 2 Na(+)(in)</text>
        <dbReference type="Rhea" id="RHEA:73315"/>
        <dbReference type="ChEBI" id="CHEBI:27372"/>
        <dbReference type="ChEBI" id="CHEBI:29101"/>
    </reaction>
</comment>
<dbReference type="CDD" id="cd00136">
    <property type="entry name" value="PDZ_canonical"/>
    <property type="match status" value="1"/>
</dbReference>
<dbReference type="CDD" id="cd07355">
    <property type="entry name" value="HN_L-delphilin-R2_like"/>
    <property type="match status" value="1"/>
</dbReference>
<dbReference type="STRING" id="52904.ENSSMAP00000024332"/>
<feature type="transmembrane region" description="Helical" evidence="24">
    <location>
        <begin position="1467"/>
        <end position="1495"/>
    </location>
</feature>
<feature type="compositionally biased region" description="Low complexity" evidence="23">
    <location>
        <begin position="892"/>
        <end position="901"/>
    </location>
</feature>
<comment type="subcellular location">
    <subcellularLocation>
        <location evidence="1">Apical cell membrane</location>
        <topology evidence="1">Multi-pass membrane protein</topology>
    </subcellularLocation>
    <subcellularLocation>
        <location evidence="22">Nucleus</location>
    </subcellularLocation>
</comment>
<comment type="similarity">
    <text evidence="2">Belongs to the sodium:solute symporter (SSF) (TC 2.A.21) family.</text>
</comment>
<feature type="transmembrane region" description="Helical" evidence="24">
    <location>
        <begin position="1348"/>
        <end position="1369"/>
    </location>
</feature>
<dbReference type="InterPro" id="IPR041489">
    <property type="entry name" value="PDZ_6"/>
</dbReference>
<organism evidence="27 28">
    <name type="scientific">Scophthalmus maximus</name>
    <name type="common">Turbot</name>
    <name type="synonym">Psetta maxima</name>
    <dbReference type="NCBI Taxonomy" id="52904"/>
    <lineage>
        <taxon>Eukaryota</taxon>
        <taxon>Metazoa</taxon>
        <taxon>Chordata</taxon>
        <taxon>Craniata</taxon>
        <taxon>Vertebrata</taxon>
        <taxon>Euteleostomi</taxon>
        <taxon>Actinopterygii</taxon>
        <taxon>Neopterygii</taxon>
        <taxon>Teleostei</taxon>
        <taxon>Neoteleostei</taxon>
        <taxon>Acanthomorphata</taxon>
        <taxon>Carangaria</taxon>
        <taxon>Pleuronectiformes</taxon>
        <taxon>Pleuronectoidei</taxon>
        <taxon>Scophthalmidae</taxon>
        <taxon>Scophthalmus</taxon>
    </lineage>
</organism>
<feature type="compositionally biased region" description="Pro residues" evidence="23">
    <location>
        <begin position="874"/>
        <end position="887"/>
    </location>
</feature>
<dbReference type="SMART" id="SM00228">
    <property type="entry name" value="PDZ"/>
    <property type="match status" value="3"/>
</dbReference>
<dbReference type="SUPFAM" id="SSF101447">
    <property type="entry name" value="Formin homology 2 domain (FH2 domain)"/>
    <property type="match status" value="1"/>
</dbReference>
<sequence length="2012" mass="221583">MRRFLSRKGRFSLRQSKSGTRSASKDFYLGLPATNQNWPEAFGFRLGGTGPSYILSVVEGSSAFLAGLQPGDQVVDIEGQDVTNLSTPALVALAQTLKTVPPSIGVVSRIEQIDITPGPDGRFGFIIVGDSPLMVEDCVPHGPAGRSGLKVGDYVMEVNGIPVKHHETAAAMIKAAQGRPLRLGVLSMARRPKRLSSSMRVLSQSGDSVRDSRAHKAMEFNKKVEEVLGEETDVKEHLFEVLKQYAAERDVDSLAEALPDILITEEHQQLIDSVRIFIPKKHRERFDEVVSQSLMSRLKGRSFSDPSRNRLRRSRSEDHPERLLVSTRASSVPRTHAEEGVFPPTRGMRKTTSLIAGHSSGTTTNCRTVRVCKGNMSFGFTLRGHAPVWIDSVIPGSPADKAGLKPGDRILFLNGLDMRTSSHEKVVSMLQGSGAMPTLVVEDGPPTFALAEQDLAGGSVPTERSRSPVLSSLQWVAEILPPSIRVQGRTFGQQLEHLLTIQERYTICKALENFFQHRNVDTLIVDVFPVLDTPAKQVIWQFVYQLLTYEEQEHCQSKISRFLGYKAPVPPPPPPPPPPPEPEVAPEPHRRSSSMRVTGTTYRSSVRGRSSDDLVIGTHLGMGLRAEPVLETGMRLAPGERQSGDGTSLPETPNNLTNLSAVYAELENMYSTKRSKSLKSRPPPAPESFLDLETASRSASPTIHNTGSRKGPSTPAAWQEPLPSPPLAQFYSSGLPSQTSAESNPYISLDSPPPSPPEPADYPSSPPPQRTSNRRYTFSKPPRSEDTDRFLDALSEQLGQRVAIIDDFLTPENDYEEMGFPDEEDEDNEEELGVDEEESGGFVAPELSSPSDVHSSSGEENASSLTYSSSSDHIPPPPMTPPPPPPVQFNDPSQNQPQSQSSHHKQSHGQSQPQSLPHSLSDPTEHLLEPPPPPPPPPPCSPPPLPWPGLSRMDSNHMSVKRLRWEQVENSEGTIWGQLGANSDYDKLHDMVKYLDLELHFGTQKSSMPAPEPSLLPESFKKKDVIEILSHKKAYNASILIAHLKLSPAELRQMLMTMVTDRLEPAHIKQLLLYAPDAEEVKKYEEYRQDPGKLSEPDQFVLQMLSVPEYKTRLQSLLFKCSLQEKTEELRGAYDCICKASVELKTSKKLAKILEFVLAMGNYLNNSQPKTNKTTGFKINFLTELSTTKTVDGKSTFLHILVKSLCQHFPEVLDFSKDLTMVAPAAKVNQRTITSDLNDLHATIRDIRSACQKMPATAEDRFAVVMSNFLENSHPAIQSLESLQQRAMEEFSKTASYFGEDGKATNTEAFFGIFAEFVKKFEMTFDPTAGHQGTSMSPSPSPGTGTTLVTVDIVVLVAYFLLVLAVGFWSMWRTKRSTVDGYFLAGKSMTWWPVGASLFASNIGSGHFIGLAGSGAAAGIGAIAYEWNGMVMVLLLGWLFLPIYIASGVTTMPEYLQRRFGGRRTQLFIAVLSLFIYIFTKISVDMYAGALFIQLALQWDIYLAIVLLLSVTALYTVAGGLAAVIYTDAAQTAIMLVGALTLMGFSFVEVGGWNALMDGYAHAIPSIRVPNSTCGLPRDDAFHIFRDPVNSDLPWPGVIIGMSIPSMWYWCSDQVIVQRSLAAKTLTHAKGGSLLAAYLKIVPFFAVMLPGMISRILYTDDVACADPELCKQICGNPVGCSDTAYARLVMELLPAGLRGLMMAVMIAALMSSLTSIFNSASTIFTMDLWKTFRSRASEWELMLVGRVFVLVLVVVSVLWIPVVQASQGGQLFIYIQSISTYLQPPVSIIFLMGCFWKRTNEKGAFWGLAIGLLVGCIRMLLDFIYPAPLCYEEDDRPAVLKYVHYLYFSVLLSFITLAVLVVVSLATEEPKPEQISRLTWYTRFDPVEPKEHVFTVELSSETIEVIASQTDEMGVTGKEQQGSSNGEPCHHRKDSSSSMSSLQSQSRLISAIYWLCGMERRKEGENNPAAAAAPAPGQANASLEEKPRLRVIVNVNLIICLSVTAFIIGYWG</sequence>
<dbReference type="InterPro" id="IPR042201">
    <property type="entry name" value="FH2_Formin_sf"/>
</dbReference>
<dbReference type="NCBIfam" id="TIGR00813">
    <property type="entry name" value="sss"/>
    <property type="match status" value="1"/>
</dbReference>
<dbReference type="CDD" id="cd06743">
    <property type="entry name" value="PDZ1_L-delphilin-like"/>
    <property type="match status" value="1"/>
</dbReference>
<evidence type="ECO:0000256" key="3">
    <source>
        <dbReference type="ARBA" id="ARBA00022448"/>
    </source>
</evidence>
<feature type="transmembrane region" description="Helical" evidence="24">
    <location>
        <begin position="1741"/>
        <end position="1760"/>
    </location>
</feature>
<dbReference type="Pfam" id="PF17820">
    <property type="entry name" value="PDZ_6"/>
    <property type="match status" value="1"/>
</dbReference>
<dbReference type="GO" id="GO:0015293">
    <property type="term" value="F:symporter activity"/>
    <property type="evidence" value="ECO:0007669"/>
    <property type="project" value="UniProtKB-KW"/>
</dbReference>
<evidence type="ECO:0000256" key="11">
    <source>
        <dbReference type="ARBA" id="ARBA00023065"/>
    </source>
</evidence>
<evidence type="ECO:0000256" key="21">
    <source>
        <dbReference type="ARBA" id="ARBA00045715"/>
    </source>
</evidence>
<keyword evidence="8" id="KW-0769">Symport</keyword>
<evidence type="ECO:0000313" key="27">
    <source>
        <dbReference type="EMBL" id="AWP18870.1"/>
    </source>
</evidence>
<dbReference type="Gene3D" id="1.20.1730.10">
    <property type="entry name" value="Sodium/glucose cotransporter"/>
    <property type="match status" value="1"/>
</dbReference>
<feature type="transmembrane region" description="Helical" evidence="24">
    <location>
        <begin position="1803"/>
        <end position="1825"/>
    </location>
</feature>
<dbReference type="Gene3D" id="1.20.1160.20">
    <property type="match status" value="2"/>
</dbReference>
<dbReference type="FunFam" id="1.20.1730.10:FF:000012">
    <property type="entry name" value="sodium/myo-inositol cotransporter 2 isoform X1"/>
    <property type="match status" value="1"/>
</dbReference>
<dbReference type="PANTHER" id="PTHR45725:SF13">
    <property type="entry name" value="DELPHILIN-LIKE ISOFORM X1"/>
    <property type="match status" value="1"/>
</dbReference>
<evidence type="ECO:0000256" key="22">
    <source>
        <dbReference type="PROSITE-ProRule" id="PRU00810"/>
    </source>
</evidence>
<comment type="catalytic activity">
    <reaction evidence="14">
        <text>myo-inositol(out) + 2 Na(+)(out) = myo-inositol(in) + 2 Na(+)(in)</text>
        <dbReference type="Rhea" id="RHEA:72987"/>
        <dbReference type="ChEBI" id="CHEBI:17268"/>
        <dbReference type="ChEBI" id="CHEBI:29101"/>
    </reaction>
</comment>
<feature type="region of interest" description="Disordered" evidence="23">
    <location>
        <begin position="805"/>
        <end position="953"/>
    </location>
</feature>
<feature type="transmembrane region" description="Helical" evidence="24">
    <location>
        <begin position="1845"/>
        <end position="1867"/>
    </location>
</feature>
<accession>A0A2U9CSB9</accession>
<feature type="region of interest" description="Disordered" evidence="23">
    <location>
        <begin position="1914"/>
        <end position="1943"/>
    </location>
</feature>
<dbReference type="InterPro" id="IPR015425">
    <property type="entry name" value="FH2_Formin"/>
</dbReference>
<keyword evidence="3" id="KW-0813">Transport</keyword>
<dbReference type="Pfam" id="PF00474">
    <property type="entry name" value="SSF"/>
    <property type="match status" value="1"/>
</dbReference>
<feature type="transmembrane region" description="Helical" evidence="24">
    <location>
        <begin position="1700"/>
        <end position="1720"/>
    </location>
</feature>
<comment type="catalytic activity">
    <reaction evidence="15">
        <text>D-glucose(out) + 2 Na(+)(out) = D-glucose(in) + 2 Na(+)(in)</text>
        <dbReference type="Rhea" id="RHEA:70495"/>
        <dbReference type="ChEBI" id="CHEBI:4167"/>
        <dbReference type="ChEBI" id="CHEBI:29101"/>
    </reaction>
</comment>
<keyword evidence="13" id="KW-0739">Sodium transport</keyword>
<dbReference type="GO" id="GO:0006355">
    <property type="term" value="P:regulation of DNA-templated transcription"/>
    <property type="evidence" value="ECO:0007669"/>
    <property type="project" value="InterPro"/>
</dbReference>
<comment type="catalytic activity">
    <reaction evidence="17">
        <text>D-xylose(out) + 2 Na(+)(out) = D-xylose(in) + 2 Na(+)(in)</text>
        <dbReference type="Rhea" id="RHEA:73367"/>
        <dbReference type="ChEBI" id="CHEBI:29101"/>
        <dbReference type="ChEBI" id="CHEBI:53455"/>
    </reaction>
</comment>
<dbReference type="GO" id="GO:0006915">
    <property type="term" value="P:apoptotic process"/>
    <property type="evidence" value="ECO:0007669"/>
    <property type="project" value="UniProtKB-KW"/>
</dbReference>
<feature type="compositionally biased region" description="Low complexity" evidence="23">
    <location>
        <begin position="908"/>
        <end position="921"/>
    </location>
</feature>
<keyword evidence="9 24" id="KW-1133">Transmembrane helix</keyword>
<evidence type="ECO:0000256" key="18">
    <source>
        <dbReference type="ARBA" id="ARBA00039861"/>
    </source>
</evidence>
<feature type="compositionally biased region" description="Basic and acidic residues" evidence="23">
    <location>
        <begin position="782"/>
        <end position="791"/>
    </location>
</feature>
<feature type="compositionally biased region" description="Acidic residues" evidence="23">
    <location>
        <begin position="813"/>
        <end position="839"/>
    </location>
</feature>
<evidence type="ECO:0000256" key="5">
    <source>
        <dbReference type="ARBA" id="ARBA00022597"/>
    </source>
</evidence>
<dbReference type="InterPro" id="IPR001478">
    <property type="entry name" value="PDZ"/>
</dbReference>
<feature type="compositionally biased region" description="Pro residues" evidence="23">
    <location>
        <begin position="568"/>
        <end position="585"/>
    </location>
</feature>
<dbReference type="PANTHER" id="PTHR45725">
    <property type="entry name" value="FORMIN HOMOLOGY 2 FAMILY MEMBER"/>
    <property type="match status" value="1"/>
</dbReference>
<evidence type="ECO:0000256" key="14">
    <source>
        <dbReference type="ARBA" id="ARBA00036654"/>
    </source>
</evidence>
<evidence type="ECO:0000256" key="1">
    <source>
        <dbReference type="ARBA" id="ARBA00004424"/>
    </source>
</evidence>
<feature type="compositionally biased region" description="Polar residues" evidence="23">
    <location>
        <begin position="730"/>
        <end position="743"/>
    </location>
</feature>
<gene>
    <name evidence="27" type="ORF">SMAX5B_020896</name>
</gene>
<feature type="domain" description="PDZ" evidence="25">
    <location>
        <begin position="28"/>
        <end position="86"/>
    </location>
</feature>
<dbReference type="InterPro" id="IPR038377">
    <property type="entry name" value="Na/Glc_symporter_sf"/>
</dbReference>
<feature type="transmembrane region" description="Helical" evidence="24">
    <location>
        <begin position="1390"/>
        <end position="1423"/>
    </location>
</feature>
<protein>
    <recommendedName>
        <fullName evidence="18">Sodium/myo-inositol cotransporter 2</fullName>
    </recommendedName>
    <alternativeName>
        <fullName evidence="20">Sodium/myo-inositol transporter 2</fullName>
    </alternativeName>
    <alternativeName>
        <fullName evidence="19">Solute carrier family 5 member 11</fullName>
    </alternativeName>
</protein>
<feature type="compositionally biased region" description="Pro residues" evidence="23">
    <location>
        <begin position="751"/>
        <end position="769"/>
    </location>
</feature>
<feature type="transmembrane region" description="Helical" evidence="24">
    <location>
        <begin position="1501"/>
        <end position="1526"/>
    </location>
</feature>
<dbReference type="Pfam" id="PF02181">
    <property type="entry name" value="FH2"/>
    <property type="match status" value="1"/>
</dbReference>
<evidence type="ECO:0000256" key="19">
    <source>
        <dbReference type="ARBA" id="ARBA00042834"/>
    </source>
</evidence>
<evidence type="ECO:0000256" key="10">
    <source>
        <dbReference type="ARBA" id="ARBA00023053"/>
    </source>
</evidence>
<keyword evidence="10" id="KW-0915">Sodium</keyword>
<evidence type="ECO:0000256" key="6">
    <source>
        <dbReference type="ARBA" id="ARBA00022692"/>
    </source>
</evidence>
<feature type="transmembrane region" description="Helical" evidence="24">
    <location>
        <begin position="1991"/>
        <end position="2011"/>
    </location>
</feature>
<dbReference type="SUPFAM" id="SSF50156">
    <property type="entry name" value="PDZ domain-like"/>
    <property type="match status" value="3"/>
</dbReference>
<dbReference type="CDD" id="cd07354">
    <property type="entry name" value="HN_L-delphilin-R1_like"/>
    <property type="match status" value="1"/>
</dbReference>
<name>A0A2U9CSB9_SCOMX</name>
<evidence type="ECO:0000256" key="13">
    <source>
        <dbReference type="ARBA" id="ARBA00023201"/>
    </source>
</evidence>
<evidence type="ECO:0000256" key="8">
    <source>
        <dbReference type="ARBA" id="ARBA00022847"/>
    </source>
</evidence>
<dbReference type="PROSITE" id="PS51477">
    <property type="entry name" value="PAH"/>
    <property type="match status" value="1"/>
</dbReference>
<evidence type="ECO:0000259" key="25">
    <source>
        <dbReference type="PROSITE" id="PS50106"/>
    </source>
</evidence>
<dbReference type="CDD" id="cd06744">
    <property type="entry name" value="PDZ2_L-delphilin-like"/>
    <property type="match status" value="1"/>
</dbReference>
<feature type="region of interest" description="Disordered" evidence="23">
    <location>
        <begin position="299"/>
        <end position="348"/>
    </location>
</feature>
<feature type="transmembrane region" description="Helical" evidence="24">
    <location>
        <begin position="1772"/>
        <end position="1796"/>
    </location>
</feature>